<gene>
    <name evidence="1" type="ORF">CKA81_11230</name>
</gene>
<dbReference type="GO" id="GO:0051301">
    <property type="term" value="P:cell division"/>
    <property type="evidence" value="ECO:0007669"/>
    <property type="project" value="UniProtKB-KW"/>
</dbReference>
<dbReference type="OrthoDB" id="9811176at2"/>
<dbReference type="SUPFAM" id="SSF52540">
    <property type="entry name" value="P-loop containing nucleoside triphosphate hydrolases"/>
    <property type="match status" value="1"/>
</dbReference>
<evidence type="ECO:0000313" key="2">
    <source>
        <dbReference type="Proteomes" id="UP000283474"/>
    </source>
</evidence>
<name>A0A410GDH8_9BURK</name>
<dbReference type="PIRSF" id="PIRSF037290">
    <property type="entry name" value="UCP037290"/>
    <property type="match status" value="1"/>
</dbReference>
<dbReference type="NCBIfam" id="NF033429">
    <property type="entry name" value="ImuA_translesion"/>
    <property type="match status" value="1"/>
</dbReference>
<proteinExistence type="predicted"/>
<dbReference type="RefSeq" id="WP_128355354.1">
    <property type="nucleotide sequence ID" value="NZ_CP022987.1"/>
</dbReference>
<keyword evidence="1" id="KW-0131">Cell cycle</keyword>
<sequence>MGTALSSRPDQIHPALWRASQLARSPGHYTDTGYPALSTELPGGGWPLGNLIDILVQQTGIGELQLLRPALLGLSHRPIVLIQPPHPPQFTAWAAWGGNPAQLLWIRAARSADAFWTAEQVLRSGAFGAVLLWQSSIRNQVLRRLQLAAQESTSLFALIRPLDAASQASPAPLRLALQPSAQGLNASILKRRGGTLEDPIKIRLYPDTRFSEFDHAIMDRRAPSAPRPGRSVPELAH</sequence>
<protein>
    <submittedName>
        <fullName evidence="1">Cell division protein</fullName>
    </submittedName>
</protein>
<keyword evidence="2" id="KW-1185">Reference proteome</keyword>
<dbReference type="InterPro" id="IPR017166">
    <property type="entry name" value="UCP037290"/>
</dbReference>
<dbReference type="KEGG" id="pus:CKA81_11230"/>
<dbReference type="InterPro" id="IPR027417">
    <property type="entry name" value="P-loop_NTPase"/>
</dbReference>
<dbReference type="InterPro" id="IPR047610">
    <property type="entry name" value="ImuA_translesion"/>
</dbReference>
<evidence type="ECO:0000313" key="1">
    <source>
        <dbReference type="EMBL" id="QAA94341.1"/>
    </source>
</evidence>
<reference evidence="1 2" key="1">
    <citation type="submission" date="2017-08" db="EMBL/GenBank/DDBJ databases">
        <authorList>
            <person name="Park S.-J."/>
            <person name="Kim H."/>
        </authorList>
    </citation>
    <scope>NUCLEOTIDE SEQUENCE [LARGE SCALE GENOMIC DNA]</scope>
    <source>
        <strain evidence="2">ye3</strain>
    </source>
</reference>
<organism evidence="1 2">
    <name type="scientific">Pollutimonas thiosulfatoxidans</name>
    <dbReference type="NCBI Taxonomy" id="2028345"/>
    <lineage>
        <taxon>Bacteria</taxon>
        <taxon>Pseudomonadati</taxon>
        <taxon>Pseudomonadota</taxon>
        <taxon>Betaproteobacteria</taxon>
        <taxon>Burkholderiales</taxon>
        <taxon>Alcaligenaceae</taxon>
        <taxon>Pollutimonas</taxon>
    </lineage>
</organism>
<keyword evidence="1" id="KW-0132">Cell division</keyword>
<dbReference type="EMBL" id="CP022987">
    <property type="protein sequence ID" value="QAA94341.1"/>
    <property type="molecule type" value="Genomic_DNA"/>
</dbReference>
<dbReference type="Gene3D" id="3.40.50.300">
    <property type="entry name" value="P-loop containing nucleotide triphosphate hydrolases"/>
    <property type="match status" value="1"/>
</dbReference>
<dbReference type="AlphaFoldDB" id="A0A410GDH8"/>
<accession>A0A410GDH8</accession>
<dbReference type="Proteomes" id="UP000283474">
    <property type="component" value="Chromosome"/>
</dbReference>